<name>W6QHF2_PENRF</name>
<reference evidence="1" key="1">
    <citation type="journal article" date="2014" name="Nat. Commun.">
        <title>Multiple recent horizontal transfers of a large genomic region in cheese making fungi.</title>
        <authorList>
            <person name="Cheeseman K."/>
            <person name="Ropars J."/>
            <person name="Renault P."/>
            <person name="Dupont J."/>
            <person name="Gouzy J."/>
            <person name="Branca A."/>
            <person name="Abraham A.L."/>
            <person name="Ceppi M."/>
            <person name="Conseiller E."/>
            <person name="Debuchy R."/>
            <person name="Malagnac F."/>
            <person name="Goarin A."/>
            <person name="Silar P."/>
            <person name="Lacoste S."/>
            <person name="Sallet E."/>
            <person name="Bensimon A."/>
            <person name="Giraud T."/>
            <person name="Brygoo Y."/>
        </authorList>
    </citation>
    <scope>NUCLEOTIDE SEQUENCE [LARGE SCALE GENOMIC DNA]</scope>
    <source>
        <strain evidence="1">FM164</strain>
    </source>
</reference>
<organism evidence="1 2">
    <name type="scientific">Penicillium roqueforti (strain FM164)</name>
    <dbReference type="NCBI Taxonomy" id="1365484"/>
    <lineage>
        <taxon>Eukaryota</taxon>
        <taxon>Fungi</taxon>
        <taxon>Dikarya</taxon>
        <taxon>Ascomycota</taxon>
        <taxon>Pezizomycotina</taxon>
        <taxon>Eurotiomycetes</taxon>
        <taxon>Eurotiomycetidae</taxon>
        <taxon>Eurotiales</taxon>
        <taxon>Aspergillaceae</taxon>
        <taxon>Penicillium</taxon>
    </lineage>
</organism>
<keyword evidence="2" id="KW-1185">Reference proteome</keyword>
<accession>W6QHF2</accession>
<proteinExistence type="predicted"/>
<gene>
    <name evidence="1" type="ORF">PROQFM164_S04g000731</name>
</gene>
<evidence type="ECO:0000313" key="1">
    <source>
        <dbReference type="EMBL" id="CDM35850.1"/>
    </source>
</evidence>
<dbReference type="AlphaFoldDB" id="W6QHF2"/>
<dbReference type="Proteomes" id="UP000030686">
    <property type="component" value="Unassembled WGS sequence"/>
</dbReference>
<sequence length="53" mass="6238">MYGQVLLTQDSIPVWEACLQQHAAQGAHTTNRVQRWPRWTRYVHLYSVLITTL</sequence>
<evidence type="ECO:0000313" key="2">
    <source>
        <dbReference type="Proteomes" id="UP000030686"/>
    </source>
</evidence>
<protein>
    <submittedName>
        <fullName evidence="1">Genomic scaffold, ProqFM164S04</fullName>
    </submittedName>
</protein>
<dbReference type="EMBL" id="HG792018">
    <property type="protein sequence ID" value="CDM35850.1"/>
    <property type="molecule type" value="Genomic_DNA"/>
</dbReference>